<dbReference type="Proteomes" id="UP000601768">
    <property type="component" value="Unassembled WGS sequence"/>
</dbReference>
<evidence type="ECO:0000259" key="3">
    <source>
        <dbReference type="PROSITE" id="PS51677"/>
    </source>
</evidence>
<gene>
    <name evidence="4" type="ORF">H8B19_08560</name>
</gene>
<dbReference type="RefSeq" id="WP_186506380.1">
    <property type="nucleotide sequence ID" value="NZ_JACNEP010000005.1"/>
</dbReference>
<dbReference type="PROSITE" id="PS51677">
    <property type="entry name" value="NODB"/>
    <property type="match status" value="1"/>
</dbReference>
<evidence type="ECO:0000256" key="2">
    <source>
        <dbReference type="ARBA" id="ARBA00022729"/>
    </source>
</evidence>
<dbReference type="GO" id="GO:0016810">
    <property type="term" value="F:hydrolase activity, acting on carbon-nitrogen (but not peptide) bonds"/>
    <property type="evidence" value="ECO:0007669"/>
    <property type="project" value="InterPro"/>
</dbReference>
<dbReference type="PANTHER" id="PTHR34216">
    <property type="match status" value="1"/>
</dbReference>
<dbReference type="GO" id="GO:0005975">
    <property type="term" value="P:carbohydrate metabolic process"/>
    <property type="evidence" value="ECO:0007669"/>
    <property type="project" value="InterPro"/>
</dbReference>
<name>A0A8J6IUB2_9ALTE</name>
<proteinExistence type="predicted"/>
<dbReference type="CDD" id="cd10973">
    <property type="entry name" value="CE4_DAC_u4_5s"/>
    <property type="match status" value="1"/>
</dbReference>
<comment type="subcellular location">
    <subcellularLocation>
        <location evidence="1">Secreted</location>
    </subcellularLocation>
</comment>
<evidence type="ECO:0000256" key="1">
    <source>
        <dbReference type="ARBA" id="ARBA00004613"/>
    </source>
</evidence>
<organism evidence="4 5">
    <name type="scientific">Neptunicella marina</name>
    <dbReference type="NCBI Taxonomy" id="2125989"/>
    <lineage>
        <taxon>Bacteria</taxon>
        <taxon>Pseudomonadati</taxon>
        <taxon>Pseudomonadota</taxon>
        <taxon>Gammaproteobacteria</taxon>
        <taxon>Alteromonadales</taxon>
        <taxon>Alteromonadaceae</taxon>
        <taxon>Neptunicella</taxon>
    </lineage>
</organism>
<evidence type="ECO:0000313" key="4">
    <source>
        <dbReference type="EMBL" id="MBC3765927.1"/>
    </source>
</evidence>
<dbReference type="Gene3D" id="3.20.20.370">
    <property type="entry name" value="Glycoside hydrolase/deacetylase"/>
    <property type="match status" value="1"/>
</dbReference>
<sequence length="334" mass="37975">MCSINAMAQSGVILVYHHVSSETPASTSVTVEQFRQHLNLIKQHYTVWPLDKMVKALKQNNLPANTLAITFDDGYIDILQNAHPMLQEYQFPYTVFVNPDQIGVRANQLTWQQIKQMSQQNVLFANHTNEHVHLLQKQQDETDEQWFSRITRNIQRAESSLQQQLGYSLKYVAYPYGEYNQQIQQWMTDNGYVGFGQQSGAVAAYSDFSALPRFPSAGIYANLKTLQVKMASLAMPVTSINLADTEFKAGEKYPLIKVQVDLSDMRNSGLSCFQDSEALDVSWNKQQFTIQPKGNIPAGRSRINCTVPSNSLSGRYYWYSIPFFAADNNGNWLD</sequence>
<dbReference type="Pfam" id="PF01522">
    <property type="entry name" value="Polysacc_deac_1"/>
    <property type="match status" value="1"/>
</dbReference>
<dbReference type="AlphaFoldDB" id="A0A8J6IUB2"/>
<dbReference type="InterPro" id="IPR002509">
    <property type="entry name" value="NODB_dom"/>
</dbReference>
<accession>A0A8J6IUB2</accession>
<protein>
    <submittedName>
        <fullName evidence="4">Polysaccharide deacetylase family protein</fullName>
    </submittedName>
</protein>
<reference evidence="4" key="1">
    <citation type="journal article" date="2018" name="Int. J. Syst. Evol. Microbiol.">
        <title>Neptunicella marina gen. nov., sp. nov., isolated from surface seawater.</title>
        <authorList>
            <person name="Liu X."/>
            <person name="Lai Q."/>
            <person name="Du Y."/>
            <person name="Zhang X."/>
            <person name="Liu Z."/>
            <person name="Sun F."/>
            <person name="Shao Z."/>
        </authorList>
    </citation>
    <scope>NUCLEOTIDE SEQUENCE</scope>
    <source>
        <strain evidence="4">S27-2</strain>
    </source>
</reference>
<evidence type="ECO:0000313" key="5">
    <source>
        <dbReference type="Proteomes" id="UP000601768"/>
    </source>
</evidence>
<dbReference type="EMBL" id="JACNEP010000005">
    <property type="protein sequence ID" value="MBC3765927.1"/>
    <property type="molecule type" value="Genomic_DNA"/>
</dbReference>
<dbReference type="GO" id="GO:0005576">
    <property type="term" value="C:extracellular region"/>
    <property type="evidence" value="ECO:0007669"/>
    <property type="project" value="UniProtKB-SubCell"/>
</dbReference>
<dbReference type="SUPFAM" id="SSF88713">
    <property type="entry name" value="Glycoside hydrolase/deacetylase"/>
    <property type="match status" value="1"/>
</dbReference>
<reference evidence="4" key="2">
    <citation type="submission" date="2020-08" db="EMBL/GenBank/DDBJ databases">
        <authorList>
            <person name="Lai Q."/>
        </authorList>
    </citation>
    <scope>NUCLEOTIDE SEQUENCE</scope>
    <source>
        <strain evidence="4">S27-2</strain>
    </source>
</reference>
<keyword evidence="2" id="KW-0732">Signal</keyword>
<keyword evidence="5" id="KW-1185">Reference proteome</keyword>
<dbReference type="InterPro" id="IPR051398">
    <property type="entry name" value="Polysacch_Deacetylase"/>
</dbReference>
<comment type="caution">
    <text evidence="4">The sequence shown here is derived from an EMBL/GenBank/DDBJ whole genome shotgun (WGS) entry which is preliminary data.</text>
</comment>
<dbReference type="InterPro" id="IPR011330">
    <property type="entry name" value="Glyco_hydro/deAcase_b/a-brl"/>
</dbReference>
<dbReference type="PANTHER" id="PTHR34216:SF3">
    <property type="entry name" value="POLY-BETA-1,6-N-ACETYL-D-GLUCOSAMINE N-DEACETYLASE"/>
    <property type="match status" value="1"/>
</dbReference>
<feature type="domain" description="NodB homology" evidence="3">
    <location>
        <begin position="65"/>
        <end position="334"/>
    </location>
</feature>